<comment type="caution">
    <text evidence="1">The sequence shown here is derived from an EMBL/GenBank/DDBJ whole genome shotgun (WGS) entry which is preliminary data.</text>
</comment>
<accession>A0ABR1LS09</accession>
<proteinExistence type="predicted"/>
<keyword evidence="2" id="KW-1185">Reference proteome</keyword>
<evidence type="ECO:0008006" key="3">
    <source>
        <dbReference type="Google" id="ProtNLM"/>
    </source>
</evidence>
<dbReference type="EMBL" id="JBBPDW010000031">
    <property type="protein sequence ID" value="KAK7537966.1"/>
    <property type="molecule type" value="Genomic_DNA"/>
</dbReference>
<evidence type="ECO:0000313" key="1">
    <source>
        <dbReference type="EMBL" id="KAK7537966.1"/>
    </source>
</evidence>
<organism evidence="1 2">
    <name type="scientific">Phyllosticta citricarpa</name>
    <dbReference type="NCBI Taxonomy" id="55181"/>
    <lineage>
        <taxon>Eukaryota</taxon>
        <taxon>Fungi</taxon>
        <taxon>Dikarya</taxon>
        <taxon>Ascomycota</taxon>
        <taxon>Pezizomycotina</taxon>
        <taxon>Dothideomycetes</taxon>
        <taxon>Dothideomycetes incertae sedis</taxon>
        <taxon>Botryosphaeriales</taxon>
        <taxon>Phyllostictaceae</taxon>
        <taxon>Phyllosticta</taxon>
    </lineage>
</organism>
<sequence length="395" mass="44705">MASATFSKQLEELHVEVLLQIAGQLGSMSPIHLEPDQENSLVSLSSTSNQMRDICQKLLFRGVIVDWEDLADFLGKHQGLFFSVGSRQVLHGVPEEVKWIRYPTRSHETLPSLTRLGRSFAFKAGNETCKAIVPVTEQTMERAGLFLSHVLSTATRLNKLTVLLPINAKDFSLQNAMAAYEIPQLRLVKELVIDISSGFLLKRCPNATSVTIMGFSTYNPAHDAGIELLEHISSMEKIHTVEINFTYDDNLFLSPRLPRVKHYKLAGALTSHLWMNHFLELAADLPRTMPELVSLTIVVHAHEHAPSRAWKKLGLERIARHFSQIFLSEHTKLQKVTLARILYQGEHMHYPEIVTCWERQRGEGSLEDAPLFQRSELDFGGLSYKSWRSTFEGPV</sequence>
<evidence type="ECO:0000313" key="2">
    <source>
        <dbReference type="Proteomes" id="UP001365128"/>
    </source>
</evidence>
<gene>
    <name evidence="1" type="ORF">IWX46DRAFT_583293</name>
</gene>
<reference evidence="1 2" key="1">
    <citation type="submission" date="2024-04" db="EMBL/GenBank/DDBJ databases">
        <title>Phyllosticta paracitricarpa is synonymous to the EU quarantine fungus P. citricarpa based on phylogenomic analyses.</title>
        <authorList>
            <consortium name="Lawrence Berkeley National Laboratory"/>
            <person name="Van Ingen-Buijs V.A."/>
            <person name="Van Westerhoven A.C."/>
            <person name="Haridas S."/>
            <person name="Skiadas P."/>
            <person name="Martin F."/>
            <person name="Groenewald J.Z."/>
            <person name="Crous P.W."/>
            <person name="Seidl M.F."/>
        </authorList>
    </citation>
    <scope>NUCLEOTIDE SEQUENCE [LARGE SCALE GENOMIC DNA]</scope>
    <source>
        <strain evidence="1 2">CBS 122670</strain>
    </source>
</reference>
<protein>
    <recommendedName>
        <fullName evidence="3">F-box domain-containing protein</fullName>
    </recommendedName>
</protein>
<dbReference type="Proteomes" id="UP001365128">
    <property type="component" value="Unassembled WGS sequence"/>
</dbReference>
<name>A0ABR1LS09_9PEZI</name>